<dbReference type="Pfam" id="PF00642">
    <property type="entry name" value="zf-CCCH"/>
    <property type="match status" value="1"/>
</dbReference>
<dbReference type="SUPFAM" id="SSF90229">
    <property type="entry name" value="CCCH zinc finger"/>
    <property type="match status" value="2"/>
</dbReference>
<feature type="domain" description="C3H1-type" evidence="11">
    <location>
        <begin position="100"/>
        <end position="127"/>
    </location>
</feature>
<feature type="domain" description="C3H1-type" evidence="11">
    <location>
        <begin position="73"/>
        <end position="99"/>
    </location>
</feature>
<dbReference type="InterPro" id="IPR000571">
    <property type="entry name" value="Znf_CCCH"/>
</dbReference>
<dbReference type="OrthoDB" id="3247158at2759"/>
<dbReference type="GO" id="GO:0008270">
    <property type="term" value="F:zinc ion binding"/>
    <property type="evidence" value="ECO:0007669"/>
    <property type="project" value="UniProtKB-KW"/>
</dbReference>
<dbReference type="AlphaFoldDB" id="V3ZYU6"/>
<feature type="zinc finger region" description="C3H1-type" evidence="10">
    <location>
        <begin position="19"/>
        <end position="47"/>
    </location>
</feature>
<dbReference type="PANTHER" id="PTHR46156:SF1">
    <property type="entry name" value="ZINC FINGER CCCH DOMAIN-CONTAINING PROTEIN 3"/>
    <property type="match status" value="1"/>
</dbReference>
<proteinExistence type="predicted"/>
<keyword evidence="3 10" id="KW-0863">Zinc-finger</keyword>
<dbReference type="RefSeq" id="XP_009061424.1">
    <property type="nucleotide sequence ID" value="XM_009063176.1"/>
</dbReference>
<dbReference type="STRING" id="225164.V3ZYU6"/>
<evidence type="ECO:0000256" key="7">
    <source>
        <dbReference type="ARBA" id="ARBA00064187"/>
    </source>
</evidence>
<evidence type="ECO:0000256" key="4">
    <source>
        <dbReference type="ARBA" id="ARBA00022833"/>
    </source>
</evidence>
<accession>V3ZYU6</accession>
<evidence type="ECO:0000259" key="11">
    <source>
        <dbReference type="PROSITE" id="PS50103"/>
    </source>
</evidence>
<dbReference type="SMART" id="SM00356">
    <property type="entry name" value="ZnF_C3H1"/>
    <property type="match status" value="5"/>
</dbReference>
<evidence type="ECO:0000256" key="2">
    <source>
        <dbReference type="ARBA" id="ARBA00022737"/>
    </source>
</evidence>
<dbReference type="InterPro" id="IPR036855">
    <property type="entry name" value="Znf_CCCH_sf"/>
</dbReference>
<protein>
    <recommendedName>
        <fullName evidence="8">Zinc finger CCCH domain-containing protein 3</fullName>
    </recommendedName>
    <alternativeName>
        <fullName evidence="9">Smad-interacting CPSF-like factor</fullName>
    </alternativeName>
</protein>
<evidence type="ECO:0000256" key="1">
    <source>
        <dbReference type="ARBA" id="ARBA00022723"/>
    </source>
</evidence>
<keyword evidence="1 10" id="KW-0479">Metal-binding</keyword>
<keyword evidence="5" id="KW-0238">DNA-binding</keyword>
<evidence type="ECO:0000256" key="8">
    <source>
        <dbReference type="ARBA" id="ARBA00071600"/>
    </source>
</evidence>
<dbReference type="OMA" id="LECEEFT"/>
<dbReference type="HOGENOM" id="CLU_121262_1_0_1"/>
<sequence>SRAINKSINTIITNKQRKKVNKQYCIYYNRFGKCNRGTLCQYLHDPDKIAVCTRFLRGTCKVKDCLFSHQVSEDKMPVCSYFLKGRCDKDDCPYLHVKVSQNAAICLAFINGYCPNGKECKKLHTRICPEFSQTGKCKSGRSCQLEHKRKKMIRRKRSSSR</sequence>
<keyword evidence="2" id="KW-0677">Repeat</keyword>
<keyword evidence="4 10" id="KW-0862">Zinc</keyword>
<dbReference type="EMBL" id="KB202823">
    <property type="protein sequence ID" value="ESO87815.1"/>
    <property type="molecule type" value="Genomic_DNA"/>
</dbReference>
<evidence type="ECO:0000313" key="12">
    <source>
        <dbReference type="EMBL" id="ESO87815.1"/>
    </source>
</evidence>
<dbReference type="GeneID" id="20232667"/>
<dbReference type="GO" id="GO:0003677">
    <property type="term" value="F:DNA binding"/>
    <property type="evidence" value="ECO:0007669"/>
    <property type="project" value="UniProtKB-KW"/>
</dbReference>
<dbReference type="Gene3D" id="4.10.1000.10">
    <property type="entry name" value="Zinc finger, CCCH-type"/>
    <property type="match status" value="2"/>
</dbReference>
<evidence type="ECO:0000256" key="10">
    <source>
        <dbReference type="PROSITE-ProRule" id="PRU00723"/>
    </source>
</evidence>
<gene>
    <name evidence="12" type="ORF">LOTGIDRAFT_127032</name>
</gene>
<evidence type="ECO:0000313" key="13">
    <source>
        <dbReference type="Proteomes" id="UP000030746"/>
    </source>
</evidence>
<feature type="non-terminal residue" evidence="12">
    <location>
        <position position="1"/>
    </location>
</feature>
<evidence type="ECO:0000256" key="5">
    <source>
        <dbReference type="ARBA" id="ARBA00023125"/>
    </source>
</evidence>
<feature type="domain" description="C3H1-type" evidence="11">
    <location>
        <begin position="19"/>
        <end position="47"/>
    </location>
</feature>
<dbReference type="FunFam" id="4.10.1000.10:FF:000008">
    <property type="entry name" value="zinc finger CCCH domain-containing protein 3"/>
    <property type="match status" value="1"/>
</dbReference>
<keyword evidence="13" id="KW-1185">Reference proteome</keyword>
<dbReference type="Proteomes" id="UP000030746">
    <property type="component" value="Unassembled WGS sequence"/>
</dbReference>
<name>V3ZYU6_LOTGI</name>
<evidence type="ECO:0000256" key="6">
    <source>
        <dbReference type="ARBA" id="ARBA00057285"/>
    </source>
</evidence>
<evidence type="ECO:0000256" key="3">
    <source>
        <dbReference type="ARBA" id="ARBA00022771"/>
    </source>
</evidence>
<reference evidence="12 13" key="1">
    <citation type="journal article" date="2013" name="Nature">
        <title>Insights into bilaterian evolution from three spiralian genomes.</title>
        <authorList>
            <person name="Simakov O."/>
            <person name="Marletaz F."/>
            <person name="Cho S.J."/>
            <person name="Edsinger-Gonzales E."/>
            <person name="Havlak P."/>
            <person name="Hellsten U."/>
            <person name="Kuo D.H."/>
            <person name="Larsson T."/>
            <person name="Lv J."/>
            <person name="Arendt D."/>
            <person name="Savage R."/>
            <person name="Osoegawa K."/>
            <person name="de Jong P."/>
            <person name="Grimwood J."/>
            <person name="Chapman J.A."/>
            <person name="Shapiro H."/>
            <person name="Aerts A."/>
            <person name="Otillar R.P."/>
            <person name="Terry A.Y."/>
            <person name="Boore J.L."/>
            <person name="Grigoriev I.V."/>
            <person name="Lindberg D.R."/>
            <person name="Seaver E.C."/>
            <person name="Weisblat D.A."/>
            <person name="Putnam N.H."/>
            <person name="Rokhsar D.S."/>
        </authorList>
    </citation>
    <scope>NUCLEOTIDE SEQUENCE [LARGE SCALE GENOMIC DNA]</scope>
</reference>
<evidence type="ECO:0000256" key="9">
    <source>
        <dbReference type="ARBA" id="ARBA00079564"/>
    </source>
</evidence>
<organism evidence="12 13">
    <name type="scientific">Lottia gigantea</name>
    <name type="common">Giant owl limpet</name>
    <dbReference type="NCBI Taxonomy" id="225164"/>
    <lineage>
        <taxon>Eukaryota</taxon>
        <taxon>Metazoa</taxon>
        <taxon>Spiralia</taxon>
        <taxon>Lophotrochozoa</taxon>
        <taxon>Mollusca</taxon>
        <taxon>Gastropoda</taxon>
        <taxon>Patellogastropoda</taxon>
        <taxon>Lottioidea</taxon>
        <taxon>Lottiidae</taxon>
        <taxon>Lottia</taxon>
    </lineage>
</organism>
<dbReference type="FunFam" id="4.10.1000.10:FF:000022">
    <property type="entry name" value="Zinc finger CCCH domain-containing protein 7"/>
    <property type="match status" value="1"/>
</dbReference>
<dbReference type="PANTHER" id="PTHR46156">
    <property type="entry name" value="CCCH ZINGC FINGER"/>
    <property type="match status" value="1"/>
</dbReference>
<comment type="function">
    <text evidence="6">Required for the export of polyadenylated mRNAs from the nucleus. Enhances ACVR1B-induced SMAD-dependent transcription. Binds to single-stranded DNA but not to double-stranded DNA in vitro. Involved in RNA cleavage.</text>
</comment>
<comment type="subunit">
    <text evidence="7">Interacts with SMAD1, SMAD3, SMAD4, CPSF2 and CPSF3.</text>
</comment>
<dbReference type="PROSITE" id="PS50103">
    <property type="entry name" value="ZF_C3H1"/>
    <property type="match status" value="3"/>
</dbReference>
<dbReference type="CTD" id="20232667"/>
<feature type="zinc finger region" description="C3H1-type" evidence="10">
    <location>
        <begin position="100"/>
        <end position="127"/>
    </location>
</feature>
<dbReference type="KEGG" id="lgi:LOTGIDRAFT_127032"/>
<dbReference type="GO" id="GO:0005634">
    <property type="term" value="C:nucleus"/>
    <property type="evidence" value="ECO:0007669"/>
    <property type="project" value="TreeGrafter"/>
</dbReference>
<feature type="zinc finger region" description="C3H1-type" evidence="10">
    <location>
        <begin position="73"/>
        <end position="99"/>
    </location>
</feature>